<dbReference type="AlphaFoldDB" id="A0A7T5R331"/>
<dbReference type="CDD" id="cd06233">
    <property type="entry name" value="M14-like"/>
    <property type="match status" value="1"/>
</dbReference>
<organism evidence="1 2">
    <name type="scientific">Micavibrio aeruginosavorus</name>
    <dbReference type="NCBI Taxonomy" id="349221"/>
    <lineage>
        <taxon>Bacteria</taxon>
        <taxon>Pseudomonadati</taxon>
        <taxon>Bdellovibrionota</taxon>
        <taxon>Bdellovibrionia</taxon>
        <taxon>Bdellovibrionales</taxon>
        <taxon>Pseudobdellovibrionaceae</taxon>
        <taxon>Micavibrio</taxon>
    </lineage>
</organism>
<protein>
    <submittedName>
        <fullName evidence="1">DUF2817 domain-containing protein</fullName>
    </submittedName>
</protein>
<dbReference type="InterPro" id="IPR021259">
    <property type="entry name" value="DUF2817"/>
</dbReference>
<evidence type="ECO:0000313" key="2">
    <source>
        <dbReference type="Proteomes" id="UP000595362"/>
    </source>
</evidence>
<dbReference type="Pfam" id="PF10994">
    <property type="entry name" value="DUF2817"/>
    <property type="match status" value="1"/>
</dbReference>
<reference evidence="1 2" key="1">
    <citation type="submission" date="2020-07" db="EMBL/GenBank/DDBJ databases">
        <title>Huge and variable diversity of episymbiotic CPR bacteria and DPANN archaea in groundwater ecosystems.</title>
        <authorList>
            <person name="He C.Y."/>
            <person name="Keren R."/>
            <person name="Whittaker M."/>
            <person name="Farag I.F."/>
            <person name="Doudna J."/>
            <person name="Cate J.H.D."/>
            <person name="Banfield J.F."/>
        </authorList>
    </citation>
    <scope>NUCLEOTIDE SEQUENCE [LARGE SCALE GENOMIC DNA]</scope>
    <source>
        <strain evidence="1">NC_groundwater_70_Ag_B-0.1um_54_66</strain>
    </source>
</reference>
<name>A0A7T5R331_9BACT</name>
<gene>
    <name evidence="1" type="ORF">HYS17_02455</name>
</gene>
<dbReference type="Gene3D" id="3.40.630.10">
    <property type="entry name" value="Zn peptidases"/>
    <property type="match status" value="1"/>
</dbReference>
<accession>A0A7T5R331</accession>
<evidence type="ECO:0000313" key="1">
    <source>
        <dbReference type="EMBL" id="QQG36653.1"/>
    </source>
</evidence>
<proteinExistence type="predicted"/>
<dbReference type="EMBL" id="CP066681">
    <property type="protein sequence ID" value="QQG36653.1"/>
    <property type="molecule type" value="Genomic_DNA"/>
</dbReference>
<sequence length="356" mass="38564">MSNPYFSQTYREARDKFLQASSSFLQSSYRLTGLQGPDGGSLYTDVAYCGNPGADKMLVVSSGLHGIEGFAGSAVQGSVLARMKQTSLPDDVALLFVHALNPYGFAHDMRTNADNIDLNRNFHDWAKGRPADHRLAGEVQDILFDPSLWRRCVRVGMFLACHGLATAQAALTQGQYTNPQGLFYGGQGPSAEARLWRGLMHLHGHNKTHIAHIDLHTGLGPRGYGEIIVADGPGSLMFNRSAQWWGAVTSLQDGSSVSAQVSGDIAGSFNRAACGKTHTLAALEFGTVPGFQVVKALLAENQARLHGRGNLKDARQKMREAFYPRDPLWQESVLARGGQVVQLAVAGLRTLNPESF</sequence>
<dbReference type="Proteomes" id="UP000595362">
    <property type="component" value="Chromosome"/>
</dbReference>
<dbReference type="SUPFAM" id="SSF53187">
    <property type="entry name" value="Zn-dependent exopeptidases"/>
    <property type="match status" value="1"/>
</dbReference>